<evidence type="ECO:0000256" key="2">
    <source>
        <dbReference type="SAM" id="MobiDB-lite"/>
    </source>
</evidence>
<feature type="domain" description="Calcineurin-like phosphoesterase" evidence="3">
    <location>
        <begin position="149"/>
        <end position="227"/>
    </location>
</feature>
<sequence>MPTENQGLAPPSTNEDKRSSRRGSLFVTSAYANSQERLVVPKSAADHHRHHGAGTKDLRRRSSPSAPVHPAKMAAALLKADTEICDKKQHQQSSALKQMFVKNPGNSNIDVNAYTHNPNEAWEWLKSSNVIWPIKIKKPPDPVPDNVARFVCMSDTHGRPLNPRNIPNGDVLIVAGDFTSCGHPQEIRTFDEFLGHLPHPYKLVVCGNHELTFHHDWAPIPTIEKMLKMDRVTAVQCVFREALKQAGVINPRQLLTNCTLLEDSGATLFDLNIFGSPW</sequence>
<proteinExistence type="inferred from homology"/>
<dbReference type="PANTHER" id="PTHR12905">
    <property type="entry name" value="METALLOPHOSPHOESTERASE"/>
    <property type="match status" value="1"/>
</dbReference>
<organism evidence="4 5">
    <name type="scientific">Romanomermis culicivorax</name>
    <name type="common">Nematode worm</name>
    <dbReference type="NCBI Taxonomy" id="13658"/>
    <lineage>
        <taxon>Eukaryota</taxon>
        <taxon>Metazoa</taxon>
        <taxon>Ecdysozoa</taxon>
        <taxon>Nematoda</taxon>
        <taxon>Enoplea</taxon>
        <taxon>Dorylaimia</taxon>
        <taxon>Mermithida</taxon>
        <taxon>Mermithoidea</taxon>
        <taxon>Mermithidae</taxon>
        <taxon>Romanomermis</taxon>
    </lineage>
</organism>
<dbReference type="InterPro" id="IPR029052">
    <property type="entry name" value="Metallo-depent_PP-like"/>
</dbReference>
<dbReference type="Pfam" id="PF00149">
    <property type="entry name" value="Metallophos"/>
    <property type="match status" value="1"/>
</dbReference>
<evidence type="ECO:0000256" key="1">
    <source>
        <dbReference type="ARBA" id="ARBA00007993"/>
    </source>
</evidence>
<dbReference type="AlphaFoldDB" id="A0A915IF36"/>
<name>A0A915IF36_ROMCU</name>
<dbReference type="GO" id="GO:0016787">
    <property type="term" value="F:hydrolase activity"/>
    <property type="evidence" value="ECO:0007669"/>
    <property type="project" value="InterPro"/>
</dbReference>
<dbReference type="InterPro" id="IPR051693">
    <property type="entry name" value="UPF0046_metallophosphoest"/>
</dbReference>
<feature type="region of interest" description="Disordered" evidence="2">
    <location>
        <begin position="1"/>
        <end position="24"/>
    </location>
</feature>
<reference evidence="5" key="1">
    <citation type="submission" date="2022-11" db="UniProtKB">
        <authorList>
            <consortium name="WormBaseParasite"/>
        </authorList>
    </citation>
    <scope>IDENTIFICATION</scope>
</reference>
<protein>
    <submittedName>
        <fullName evidence="5">Calcineurin-like phosphoesterase domain-containing protein</fullName>
    </submittedName>
</protein>
<keyword evidence="4" id="KW-1185">Reference proteome</keyword>
<feature type="region of interest" description="Disordered" evidence="2">
    <location>
        <begin position="37"/>
        <end position="69"/>
    </location>
</feature>
<feature type="compositionally biased region" description="Basic residues" evidence="2">
    <location>
        <begin position="47"/>
        <end position="62"/>
    </location>
</feature>
<accession>A0A915IF36</accession>
<dbReference type="PANTHER" id="PTHR12905:SF0">
    <property type="entry name" value="CALCINEURIN-LIKE PHOSPHOESTERASE DOMAIN-CONTAINING PROTEIN"/>
    <property type="match status" value="1"/>
</dbReference>
<dbReference type="Gene3D" id="3.60.21.10">
    <property type="match status" value="1"/>
</dbReference>
<dbReference type="WBParaSite" id="nRc.2.0.1.t12408-RA">
    <property type="protein sequence ID" value="nRc.2.0.1.t12408-RA"/>
    <property type="gene ID" value="nRc.2.0.1.g12408"/>
</dbReference>
<evidence type="ECO:0000259" key="3">
    <source>
        <dbReference type="Pfam" id="PF00149"/>
    </source>
</evidence>
<evidence type="ECO:0000313" key="5">
    <source>
        <dbReference type="WBParaSite" id="nRc.2.0.1.t12408-RA"/>
    </source>
</evidence>
<comment type="similarity">
    <text evidence="1">Belongs to the UPF0046 family.</text>
</comment>
<dbReference type="Proteomes" id="UP000887565">
    <property type="component" value="Unplaced"/>
</dbReference>
<dbReference type="SUPFAM" id="SSF56300">
    <property type="entry name" value="Metallo-dependent phosphatases"/>
    <property type="match status" value="1"/>
</dbReference>
<evidence type="ECO:0000313" key="4">
    <source>
        <dbReference type="Proteomes" id="UP000887565"/>
    </source>
</evidence>
<dbReference type="InterPro" id="IPR004843">
    <property type="entry name" value="Calcineurin-like_PHP"/>
</dbReference>